<feature type="binding site" evidence="11">
    <location>
        <begin position="174"/>
        <end position="176"/>
    </location>
    <ligand>
        <name>beta-D-galactose</name>
        <dbReference type="ChEBI" id="CHEBI:27667"/>
    </ligand>
</feature>
<comment type="caution">
    <text evidence="12">The sequence shown here is derived from an EMBL/GenBank/DDBJ whole genome shotgun (WGS) entry which is preliminary data.</text>
</comment>
<dbReference type="GO" id="GO:0006006">
    <property type="term" value="P:glucose metabolic process"/>
    <property type="evidence" value="ECO:0007669"/>
    <property type="project" value="TreeGrafter"/>
</dbReference>
<keyword evidence="7 8" id="KW-0119">Carbohydrate metabolism</keyword>
<evidence type="ECO:0000256" key="9">
    <source>
        <dbReference type="PIRSR" id="PIRSR005096-1"/>
    </source>
</evidence>
<dbReference type="EC" id="5.1.3.3" evidence="4 8"/>
<dbReference type="InterPro" id="IPR015443">
    <property type="entry name" value="Aldose_1-epimerase"/>
</dbReference>
<evidence type="ECO:0000256" key="11">
    <source>
        <dbReference type="PIRSR" id="PIRSR005096-3"/>
    </source>
</evidence>
<keyword evidence="6 8" id="KW-0413">Isomerase</keyword>
<accession>A0A3P1V9Z5</accession>
<gene>
    <name evidence="12" type="ORF">EII38_07165</name>
</gene>
<dbReference type="InterPro" id="IPR011013">
    <property type="entry name" value="Gal_mutarotase_sf_dom"/>
</dbReference>
<dbReference type="PROSITE" id="PS00545">
    <property type="entry name" value="ALDOSE_1_EPIMERASE"/>
    <property type="match status" value="1"/>
</dbReference>
<dbReference type="CDD" id="cd09019">
    <property type="entry name" value="galactose_mutarotase_like"/>
    <property type="match status" value="1"/>
</dbReference>
<dbReference type="UniPathway" id="UPA00242"/>
<comment type="similarity">
    <text evidence="3 8">Belongs to the aldose epimerase family.</text>
</comment>
<evidence type="ECO:0000256" key="4">
    <source>
        <dbReference type="ARBA" id="ARBA00013185"/>
    </source>
</evidence>
<evidence type="ECO:0000256" key="1">
    <source>
        <dbReference type="ARBA" id="ARBA00001614"/>
    </source>
</evidence>
<comment type="pathway">
    <text evidence="2 8">Carbohydrate metabolism; hexose metabolism.</text>
</comment>
<evidence type="ECO:0000256" key="6">
    <source>
        <dbReference type="ARBA" id="ARBA00023235"/>
    </source>
</evidence>
<reference evidence="12 13" key="1">
    <citation type="submission" date="2018-11" db="EMBL/GenBank/DDBJ databases">
        <title>Genomes From Bacteria Associated with the Canine Oral Cavity: a Test Case for Automated Genome-Based Taxonomic Assignment.</title>
        <authorList>
            <person name="Coil D.A."/>
            <person name="Jospin G."/>
            <person name="Darling A.E."/>
            <person name="Wallis C."/>
            <person name="Davis I.J."/>
            <person name="Harris S."/>
            <person name="Eisen J.A."/>
            <person name="Holcombe L.J."/>
            <person name="O'Flynn C."/>
        </authorList>
    </citation>
    <scope>NUCLEOTIDE SEQUENCE [LARGE SCALE GENOMIC DNA]</scope>
    <source>
        <strain evidence="12 13">OH4621_COT-116</strain>
    </source>
</reference>
<dbReference type="STRING" id="1123309.GCA_000377005_01921"/>
<evidence type="ECO:0000256" key="8">
    <source>
        <dbReference type="PIRNR" id="PIRNR005096"/>
    </source>
</evidence>
<comment type="catalytic activity">
    <reaction evidence="1 8">
        <text>alpha-D-glucose = beta-D-glucose</text>
        <dbReference type="Rhea" id="RHEA:10264"/>
        <dbReference type="ChEBI" id="CHEBI:15903"/>
        <dbReference type="ChEBI" id="CHEBI:17925"/>
        <dbReference type="EC" id="5.1.3.3"/>
    </reaction>
</comment>
<dbReference type="InterPro" id="IPR008183">
    <property type="entry name" value="Aldose_1/G6P_1-epimerase"/>
</dbReference>
<dbReference type="SUPFAM" id="SSF74650">
    <property type="entry name" value="Galactose mutarotase-like"/>
    <property type="match status" value="1"/>
</dbReference>
<evidence type="ECO:0000256" key="10">
    <source>
        <dbReference type="PIRSR" id="PIRSR005096-2"/>
    </source>
</evidence>
<dbReference type="AlphaFoldDB" id="A0A3P1V9Z5"/>
<dbReference type="EMBL" id="RQZA01000006">
    <property type="protein sequence ID" value="RRD31052.1"/>
    <property type="molecule type" value="Genomic_DNA"/>
</dbReference>
<dbReference type="PIRSF" id="PIRSF005096">
    <property type="entry name" value="GALM"/>
    <property type="match status" value="1"/>
</dbReference>
<protein>
    <recommendedName>
        <fullName evidence="5 8">Aldose 1-epimerase</fullName>
        <ecNumber evidence="4 8">5.1.3.3</ecNumber>
    </recommendedName>
</protein>
<evidence type="ECO:0000256" key="5">
    <source>
        <dbReference type="ARBA" id="ARBA00014165"/>
    </source>
</evidence>
<name>A0A3P1V9Z5_9STRE</name>
<dbReference type="GO" id="GO:0030246">
    <property type="term" value="F:carbohydrate binding"/>
    <property type="evidence" value="ECO:0007669"/>
    <property type="project" value="InterPro"/>
</dbReference>
<dbReference type="PANTHER" id="PTHR10091">
    <property type="entry name" value="ALDOSE-1-EPIMERASE"/>
    <property type="match status" value="1"/>
</dbReference>
<dbReference type="PANTHER" id="PTHR10091:SF0">
    <property type="entry name" value="GALACTOSE MUTAROTASE"/>
    <property type="match status" value="1"/>
</dbReference>
<organism evidence="12 13">
    <name type="scientific">Streptococcus minor</name>
    <dbReference type="NCBI Taxonomy" id="229549"/>
    <lineage>
        <taxon>Bacteria</taxon>
        <taxon>Bacillati</taxon>
        <taxon>Bacillota</taxon>
        <taxon>Bacilli</taxon>
        <taxon>Lactobacillales</taxon>
        <taxon>Streptococcaceae</taxon>
        <taxon>Streptococcus</taxon>
    </lineage>
</organism>
<dbReference type="InterPro" id="IPR047215">
    <property type="entry name" value="Galactose_mutarotase-like"/>
</dbReference>
<feature type="active site" description="Proton donor" evidence="9">
    <location>
        <position position="174"/>
    </location>
</feature>
<dbReference type="Gene3D" id="2.70.98.10">
    <property type="match status" value="1"/>
</dbReference>
<dbReference type="GO" id="GO:0033499">
    <property type="term" value="P:galactose catabolic process via UDP-galactose, Leloir pathway"/>
    <property type="evidence" value="ECO:0007669"/>
    <property type="project" value="TreeGrafter"/>
</dbReference>
<evidence type="ECO:0000256" key="2">
    <source>
        <dbReference type="ARBA" id="ARBA00005028"/>
    </source>
</evidence>
<dbReference type="Proteomes" id="UP000281771">
    <property type="component" value="Unassembled WGS sequence"/>
</dbReference>
<evidence type="ECO:0000256" key="3">
    <source>
        <dbReference type="ARBA" id="ARBA00006206"/>
    </source>
</evidence>
<feature type="binding site" evidence="10">
    <location>
        <position position="246"/>
    </location>
    <ligand>
        <name>beta-D-galactose</name>
        <dbReference type="ChEBI" id="CHEBI:27667"/>
    </ligand>
</feature>
<evidence type="ECO:0000313" key="12">
    <source>
        <dbReference type="EMBL" id="RRD31052.1"/>
    </source>
</evidence>
<feature type="active site" description="Proton acceptor" evidence="9">
    <location>
        <position position="300"/>
    </location>
</feature>
<dbReference type="InterPro" id="IPR014718">
    <property type="entry name" value="GH-type_carb-bd"/>
</dbReference>
<dbReference type="NCBIfam" id="NF008277">
    <property type="entry name" value="PRK11055.1"/>
    <property type="match status" value="1"/>
</dbReference>
<dbReference type="Pfam" id="PF01263">
    <property type="entry name" value="Aldose_epim"/>
    <property type="match status" value="1"/>
</dbReference>
<dbReference type="GO" id="GO:0004034">
    <property type="term" value="F:aldose 1-epimerase activity"/>
    <property type="evidence" value="ECO:0007669"/>
    <property type="project" value="UniProtKB-EC"/>
</dbReference>
<keyword evidence="13" id="KW-1185">Reference proteome</keyword>
<sequence length="334" mass="37227">MAMIDSSPFGTSQAQLYRLTNENGMQVTLTNFGARIVEILLPVDGQLRNVSLAANSDEDYLNKDAYVGSTVAPVAGRISGAATLIKGKTVHFTENEPGRTLHSGVEASNVQYWQVDLVEKENQVIFHLVFPDGYNGFPGAVTVTATYELTEDNELKIHYQAHSESDTIFNPTNHVYFNLSGDFQQSVGEHQLKIVADQFVPLGEDNMPLGEFWPVEGTPFDFRDFAPIQQGLNNQHPQNKVVGGYDHPWVLSQVEIPVEVISPDQKVRLIMRTNQPAVVIYTYNHGPTAMTDRHSVFSLECQGFPNACNLENFGSILLEKGQSFDSQFSYQFIF</sequence>
<dbReference type="InterPro" id="IPR018052">
    <property type="entry name" value="Ald1_epimerase_CS"/>
</dbReference>
<evidence type="ECO:0000256" key="7">
    <source>
        <dbReference type="ARBA" id="ARBA00023277"/>
    </source>
</evidence>
<proteinExistence type="inferred from homology"/>
<evidence type="ECO:0000313" key="13">
    <source>
        <dbReference type="Proteomes" id="UP000281771"/>
    </source>
</evidence>